<dbReference type="AlphaFoldDB" id="A0A224VHY1"/>
<reference evidence="2 4" key="1">
    <citation type="journal article" date="2017" name="Biosci Microbiota Food Health">
        <title>Genomic characterization reconfirms the taxonomic status of Lactobacillus parakefiri.</title>
        <authorList>
            <person name="Tanizawa Y."/>
            <person name="Kobayashi H."/>
            <person name="Kaminuma E."/>
            <person name="Sakamoto M."/>
            <person name="Ohkuma M."/>
            <person name="Nakamura Y."/>
            <person name="Arita M."/>
            <person name="Tohno M."/>
        </authorList>
    </citation>
    <scope>NUCLEOTIDE SEQUENCE [LARGE SCALE GENOMIC DNA]</scope>
    <source>
        <strain evidence="2 4">JCM 8573</strain>
    </source>
</reference>
<keyword evidence="1" id="KW-1133">Transmembrane helix</keyword>
<feature type="transmembrane region" description="Helical" evidence="1">
    <location>
        <begin position="12"/>
        <end position="34"/>
    </location>
</feature>
<dbReference type="RefSeq" id="WP_057961869.1">
    <property type="nucleotide sequence ID" value="NZ_BAAAXO010000030.1"/>
</dbReference>
<evidence type="ECO:0000313" key="2">
    <source>
        <dbReference type="EMBL" id="GAW73329.1"/>
    </source>
</evidence>
<accession>A0A224VHY1</accession>
<dbReference type="Proteomes" id="UP000294668">
    <property type="component" value="Unassembled WGS sequence"/>
</dbReference>
<evidence type="ECO:0000313" key="3">
    <source>
        <dbReference type="EMBL" id="TDG88072.1"/>
    </source>
</evidence>
<keyword evidence="5" id="KW-1185">Reference proteome</keyword>
<keyword evidence="1" id="KW-0472">Membrane</keyword>
<organism evidence="2 4">
    <name type="scientific">Lentilactobacillus parakefiri</name>
    <dbReference type="NCBI Taxonomy" id="152332"/>
    <lineage>
        <taxon>Bacteria</taxon>
        <taxon>Bacillati</taxon>
        <taxon>Bacillota</taxon>
        <taxon>Bacilli</taxon>
        <taxon>Lactobacillales</taxon>
        <taxon>Lactobacillaceae</taxon>
        <taxon>Lentilactobacillus</taxon>
    </lineage>
</organism>
<reference evidence="3" key="3">
    <citation type="submission" date="2019-02" db="EMBL/GenBank/DDBJ databases">
        <authorList>
            <person name="Buron G."/>
            <person name="Chaylann A."/>
            <person name="Dolejs I."/>
            <person name="Forster J."/>
            <person name="Miks M.H."/>
        </authorList>
    </citation>
    <scope>NUCLEOTIDE SEQUENCE</scope>
    <source>
        <strain evidence="3">DSM 10551</strain>
    </source>
</reference>
<evidence type="ECO:0000256" key="1">
    <source>
        <dbReference type="SAM" id="Phobius"/>
    </source>
</evidence>
<evidence type="ECO:0000313" key="5">
    <source>
        <dbReference type="Proteomes" id="UP000294668"/>
    </source>
</evidence>
<proteinExistence type="predicted"/>
<reference evidence="3 5" key="2">
    <citation type="journal article" date="2019" name="Appl. Microbiol. Biotechnol.">
        <title>Uncovering carbohydrate metabolism through a genotype-phenotype association study of 56 lactic acid bacteria genomes.</title>
        <authorList>
            <person name="Buron-Moles G."/>
            <person name="Chailyan A."/>
            <person name="Dolejs I."/>
            <person name="Forster J."/>
            <person name="Miks M.H."/>
        </authorList>
    </citation>
    <scope>NUCLEOTIDE SEQUENCE [LARGE SCALE GENOMIC DNA]</scope>
    <source>
        <strain evidence="3 5">DSM 10551</strain>
    </source>
</reference>
<dbReference type="EMBL" id="PUFL01000091">
    <property type="protein sequence ID" value="TDG88072.1"/>
    <property type="molecule type" value="Genomic_DNA"/>
</dbReference>
<dbReference type="Proteomes" id="UP000214739">
    <property type="component" value="Unassembled WGS sequence"/>
</dbReference>
<name>A0A224VHY1_9LACO</name>
<dbReference type="EMBL" id="BDGB01000161">
    <property type="protein sequence ID" value="GAW73329.1"/>
    <property type="molecule type" value="Genomic_DNA"/>
</dbReference>
<protein>
    <submittedName>
        <fullName evidence="2">Uncharacterized protein</fullName>
    </submittedName>
</protein>
<comment type="caution">
    <text evidence="2">The sequence shown here is derived from an EMBL/GenBank/DDBJ whole genome shotgun (WGS) entry which is preliminary data.</text>
</comment>
<keyword evidence="1" id="KW-0812">Transmembrane</keyword>
<evidence type="ECO:0000313" key="4">
    <source>
        <dbReference type="Proteomes" id="UP000214739"/>
    </source>
</evidence>
<gene>
    <name evidence="3" type="ORF">C5L28_002485</name>
    <name evidence="2" type="ORF">LPKJCM_02473</name>
</gene>
<sequence>MVAGTPIYFGDLIFSIVSWAVLIALIGLIAYGAIKIYKAIVHHNNDWLINSISLFSQLLRRSHQVFFRQMAPSMCFQNQQYSFVLIQNHTFTLES</sequence>